<dbReference type="Gene3D" id="6.10.250.1140">
    <property type="match status" value="1"/>
</dbReference>
<dbReference type="GO" id="GO:0051721">
    <property type="term" value="F:protein phosphatase 2A binding"/>
    <property type="evidence" value="ECO:0007669"/>
    <property type="project" value="TreeGrafter"/>
</dbReference>
<keyword evidence="4" id="KW-1185">Reference proteome</keyword>
<evidence type="ECO:0000313" key="3">
    <source>
        <dbReference type="Ensembl" id="ENSLLTP00000018148.1"/>
    </source>
</evidence>
<comment type="similarity">
    <text evidence="1">Belongs to the IGBP1/TAP42 family.</text>
</comment>
<protein>
    <recommendedName>
        <fullName evidence="5">Immunoglobulin-binding protein 1</fullName>
    </recommendedName>
</protein>
<dbReference type="InterPro" id="IPR038511">
    <property type="entry name" value="TAP42/TAP46-like_sf"/>
</dbReference>
<dbReference type="GO" id="GO:0005829">
    <property type="term" value="C:cytosol"/>
    <property type="evidence" value="ECO:0007669"/>
    <property type="project" value="TreeGrafter"/>
</dbReference>
<dbReference type="PANTHER" id="PTHR10933:SF9">
    <property type="entry name" value="IMMUNOGLOBULIN-BINDING PROTEIN 1"/>
    <property type="match status" value="1"/>
</dbReference>
<evidence type="ECO:0000313" key="4">
    <source>
        <dbReference type="Proteomes" id="UP000694406"/>
    </source>
</evidence>
<dbReference type="Gene3D" id="1.25.40.540">
    <property type="entry name" value="TAP42-like family"/>
    <property type="match status" value="2"/>
</dbReference>
<reference evidence="3" key="2">
    <citation type="submission" date="2025-09" db="UniProtKB">
        <authorList>
            <consortium name="Ensembl"/>
        </authorList>
    </citation>
    <scope>IDENTIFICATION</scope>
</reference>
<dbReference type="GO" id="GO:0035303">
    <property type="term" value="P:regulation of dephosphorylation"/>
    <property type="evidence" value="ECO:0007669"/>
    <property type="project" value="TreeGrafter"/>
</dbReference>
<name>A0A8C5SL78_LATLA</name>
<evidence type="ECO:0008006" key="5">
    <source>
        <dbReference type="Google" id="ProtNLM"/>
    </source>
</evidence>
<evidence type="ECO:0000256" key="2">
    <source>
        <dbReference type="SAM" id="MobiDB-lite"/>
    </source>
</evidence>
<accession>A0A8C5SL78</accession>
<dbReference type="Pfam" id="PF04177">
    <property type="entry name" value="TAP42"/>
    <property type="match status" value="2"/>
</dbReference>
<organism evidence="3 4">
    <name type="scientific">Laticauda laticaudata</name>
    <name type="common">Blue-ringed sea krait</name>
    <name type="synonym">Blue-lipped sea krait</name>
    <dbReference type="NCBI Taxonomy" id="8630"/>
    <lineage>
        <taxon>Eukaryota</taxon>
        <taxon>Metazoa</taxon>
        <taxon>Chordata</taxon>
        <taxon>Craniata</taxon>
        <taxon>Vertebrata</taxon>
        <taxon>Euteleostomi</taxon>
        <taxon>Lepidosauria</taxon>
        <taxon>Squamata</taxon>
        <taxon>Bifurcata</taxon>
        <taxon>Unidentata</taxon>
        <taxon>Episquamata</taxon>
        <taxon>Toxicofera</taxon>
        <taxon>Serpentes</taxon>
        <taxon>Colubroidea</taxon>
        <taxon>Elapidae</taxon>
        <taxon>Laticaudinae</taxon>
        <taxon>Laticauda</taxon>
    </lineage>
</organism>
<dbReference type="Ensembl" id="ENSLLTT00000018828.1">
    <property type="protein sequence ID" value="ENSLLTP00000018148.1"/>
    <property type="gene ID" value="ENSLLTG00000013751.1"/>
</dbReference>
<dbReference type="GO" id="GO:0009966">
    <property type="term" value="P:regulation of signal transduction"/>
    <property type="evidence" value="ECO:0007669"/>
    <property type="project" value="InterPro"/>
</dbReference>
<reference evidence="3" key="1">
    <citation type="submission" date="2025-08" db="UniProtKB">
        <authorList>
            <consortium name="Ensembl"/>
        </authorList>
    </citation>
    <scope>IDENTIFICATION</scope>
</reference>
<feature type="compositionally biased region" description="Basic and acidic residues" evidence="2">
    <location>
        <begin position="359"/>
        <end position="371"/>
    </location>
</feature>
<dbReference type="PANTHER" id="PTHR10933">
    <property type="entry name" value="IMMUNOGLOBULIN-BINDING PROTEIN 1"/>
    <property type="match status" value="1"/>
</dbReference>
<sequence length="381" mass="43069">MAAAEEEEPPRLSELLESGWRLLEEVESDAEASSGAPAVQRRVQRGLEVLERAAHAVSQLELFSRNEELEEIASADLRFMLVPALLAALTLRQVAPPRRLEHLRRARGLFLEFLRLCRLVPALLAALTLRQVAPPRRLEHLRRARGLFLEFLRLCRDYAVARFDLPREAVNEEEEEEERGGKAGPAPPDGQASLLAMAAARRAKIERYKQKKELESQLASLKPFIDSGQAEEEQIREFYLLQIKKWITVSLEEIESIDQEIAILNQRGALQGPAAQLSQPPRPPMRPFILTRDAAQAKVFGTGYPSLATMTVDEWYEQHQKQGVLPDQGISQRAPAGPEGQQKEQENATEEEQQAAALKAREWDDWKDMHPRGYGNRKNMG</sequence>
<dbReference type="GeneTree" id="ENSGT00390000002414"/>
<dbReference type="Proteomes" id="UP000694406">
    <property type="component" value="Unplaced"/>
</dbReference>
<feature type="region of interest" description="Disordered" evidence="2">
    <location>
        <begin position="170"/>
        <end position="191"/>
    </location>
</feature>
<proteinExistence type="inferred from homology"/>
<dbReference type="AlphaFoldDB" id="A0A8C5SL78"/>
<evidence type="ECO:0000256" key="1">
    <source>
        <dbReference type="ARBA" id="ARBA00034730"/>
    </source>
</evidence>
<dbReference type="InterPro" id="IPR007304">
    <property type="entry name" value="TAP46-like"/>
</dbReference>
<feature type="region of interest" description="Disordered" evidence="2">
    <location>
        <begin position="319"/>
        <end position="381"/>
    </location>
</feature>